<gene>
    <name evidence="1" type="ORF">IAB12_02590</name>
</gene>
<name>A0A9D1PU47_9SPIO</name>
<dbReference type="Proteomes" id="UP000823936">
    <property type="component" value="Unassembled WGS sequence"/>
</dbReference>
<feature type="non-terminal residue" evidence="1">
    <location>
        <position position="1"/>
    </location>
</feature>
<dbReference type="EMBL" id="DXHU01000010">
    <property type="protein sequence ID" value="HIV98651.1"/>
    <property type="molecule type" value="Genomic_DNA"/>
</dbReference>
<organism evidence="1 2">
    <name type="scientific">Candidatus Ornithospirochaeta avicola</name>
    <dbReference type="NCBI Taxonomy" id="2840896"/>
    <lineage>
        <taxon>Bacteria</taxon>
        <taxon>Pseudomonadati</taxon>
        <taxon>Spirochaetota</taxon>
        <taxon>Spirochaetia</taxon>
        <taxon>Spirochaetales</taxon>
        <taxon>Spirochaetaceae</taxon>
        <taxon>Spirochaetaceae incertae sedis</taxon>
        <taxon>Candidatus Ornithospirochaeta</taxon>
    </lineage>
</organism>
<sequence>YVIAIYPDGTEKAWLTVTLPPYRSRVDKSFVLRGVKKKGAADTSDEFDFLYQLNLNFDTIWEKYHK</sequence>
<reference evidence="1" key="1">
    <citation type="journal article" date="2021" name="PeerJ">
        <title>Extensive microbial diversity within the chicken gut microbiome revealed by metagenomics and culture.</title>
        <authorList>
            <person name="Gilroy R."/>
            <person name="Ravi A."/>
            <person name="Getino M."/>
            <person name="Pursley I."/>
            <person name="Horton D.L."/>
            <person name="Alikhan N.F."/>
            <person name="Baker D."/>
            <person name="Gharbi K."/>
            <person name="Hall N."/>
            <person name="Watson M."/>
            <person name="Adriaenssens E.M."/>
            <person name="Foster-Nyarko E."/>
            <person name="Jarju S."/>
            <person name="Secka A."/>
            <person name="Antonio M."/>
            <person name="Oren A."/>
            <person name="Chaudhuri R.R."/>
            <person name="La Ragione R."/>
            <person name="Hildebrand F."/>
            <person name="Pallen M.J."/>
        </authorList>
    </citation>
    <scope>NUCLEOTIDE SEQUENCE</scope>
    <source>
        <strain evidence="1">Gambia11-129</strain>
    </source>
</reference>
<proteinExistence type="predicted"/>
<comment type="caution">
    <text evidence="1">The sequence shown here is derived from an EMBL/GenBank/DDBJ whole genome shotgun (WGS) entry which is preliminary data.</text>
</comment>
<evidence type="ECO:0000313" key="2">
    <source>
        <dbReference type="Proteomes" id="UP000823936"/>
    </source>
</evidence>
<dbReference type="AlphaFoldDB" id="A0A9D1PU47"/>
<reference evidence="1" key="2">
    <citation type="submission" date="2021-04" db="EMBL/GenBank/DDBJ databases">
        <authorList>
            <person name="Gilroy R."/>
        </authorList>
    </citation>
    <scope>NUCLEOTIDE SEQUENCE</scope>
    <source>
        <strain evidence="1">Gambia11-129</strain>
    </source>
</reference>
<accession>A0A9D1PU47</accession>
<protein>
    <submittedName>
        <fullName evidence="1">Uncharacterized protein</fullName>
    </submittedName>
</protein>
<evidence type="ECO:0000313" key="1">
    <source>
        <dbReference type="EMBL" id="HIV98651.1"/>
    </source>
</evidence>